<sequence>MGSWLPWGSLSLILLVLLQTMLHSSSGCFVEERAALLDIRSSLLRTRSMLAPVSWGEDGDDCCSWERVKCNNGTQRVSHLNLSSVYVTIDADDCWSLNLTVFSTFHELQYLDLSYNPACLLSLQGLVRLSKLRYLDLSGTLLGGGFLAFIGKIVSLEVLALNDNEMNASFPATAVENLRNLRQLNMSWNGFNGNLPGSLFALPHLKILDLSGNEFGGSIPGSLFLGPISLEVLDLSHNRLNGTLPVRAFENIRSLNLGDNQFSGSLPVSLFALPRLKSLDLSDNNFEGRFPINLSSGPVPLEVLHLENNKLSGPLPTEQEFVNLQKLRELYLSSNRFSGSIPTFLLLLPHIERLNLSTNFLGGQIPTNRSFNLSPSLKSLWFSQNNLTGKFSFIWLGNLRKLEVIDLSGNSNLVVIVNIPGWTPMFQLKQLLLSGCDLDKNIIVEPYFLRTQRHLEVLDLSNNNLSGSMPNWLFTKESTLQELHLGNNSLTGTLGPIWHTQSFLKIIRIHMNHVEGQLPTNIGSLFPMLSVLDFSSNNISGHIPPSLCEMRQMDILDLSNNKLSGEVPACVFSSCTGVFRVSNNKLGGQIFAGVNSQINTNELYLDRNKFEGTIPQNLSGYASVMDLHDNKLSGRLSASLWNLSSLAVLSLAGNRITGKIHQKICGIIGILLLDLSSNNLTGPLPNCSFIVLSFLNLSGNSLSGDFPYTLFNTSNMISLDIRQNQFTGNLHWLGYLDNIRLLSLGRNKFEGQITPNLCKLLYLRIIDMSHNMLSGSLPSCIGNISFQGDIDDQIFQLVDWFAIYSYHTSYDLWDFSFATKGNIYTYGRDFFDSMAGIDLSANMLHGEIPWVLGNLSHVKSLNLSYNFFVGPIPPTLGGMEEIESLDLSHNELSGPIPWQLNQLSSLGAFSVAYNNLSGCIPNYGQLGSFSMDSYLANANLHEITQGNTCAAPGPDPAVGNDVEETPSDLVLYVVTAAGFVLTFWATVGFSFCHPYGRSVMLKM</sequence>
<evidence type="ECO:0000256" key="5">
    <source>
        <dbReference type="ARBA" id="ARBA00022692"/>
    </source>
</evidence>
<dbReference type="STRING" id="4565.A0A3B6CHA2"/>
<dbReference type="FunFam" id="3.80.10.10:FF:000383">
    <property type="entry name" value="Leucine-rich repeat receptor protein kinase EMS1"/>
    <property type="match status" value="1"/>
</dbReference>
<dbReference type="Pfam" id="PF08263">
    <property type="entry name" value="LRRNT_2"/>
    <property type="match status" value="1"/>
</dbReference>
<protein>
    <recommendedName>
        <fullName evidence="14">Leucine-rich repeat-containing N-terminal plant-type domain-containing protein</fullName>
    </recommendedName>
</protein>
<dbReference type="AlphaFoldDB" id="A0A3B6CHA2"/>
<dbReference type="InterPro" id="IPR001611">
    <property type="entry name" value="Leu-rich_rpt"/>
</dbReference>
<evidence type="ECO:0000256" key="11">
    <source>
        <dbReference type="ARBA" id="ARBA00023180"/>
    </source>
</evidence>
<dbReference type="EnsemblPlants" id="TraesCS2B02G543400.1">
    <property type="protein sequence ID" value="TraesCS2B02G543400.1"/>
    <property type="gene ID" value="TraesCS2B02G543400"/>
</dbReference>
<evidence type="ECO:0000313" key="15">
    <source>
        <dbReference type="EnsemblPlants" id="TraesCS2B02G543400.1"/>
    </source>
</evidence>
<dbReference type="OrthoDB" id="4691307at2759"/>
<feature type="chain" id="PRO_5043172537" description="Leucine-rich repeat-containing N-terminal plant-type domain-containing protein" evidence="13">
    <location>
        <begin position="28"/>
        <end position="1003"/>
    </location>
</feature>
<reference evidence="15" key="2">
    <citation type="submission" date="2018-10" db="UniProtKB">
        <authorList>
            <consortium name="EnsemblPlants"/>
        </authorList>
    </citation>
    <scope>IDENTIFICATION</scope>
</reference>
<keyword evidence="4" id="KW-0433">Leucine-rich repeat</keyword>
<comment type="subcellular location">
    <subcellularLocation>
        <location evidence="1">Cell membrane</location>
        <topology evidence="1">Single-pass type I membrane protein</topology>
    </subcellularLocation>
</comment>
<dbReference type="Gramene" id="TraesNOR2B03G01064930.1">
    <property type="protein sequence ID" value="TraesNOR2B03G01064930.1"/>
    <property type="gene ID" value="TraesNOR2B03G01064930"/>
</dbReference>
<organism evidence="15">
    <name type="scientific">Triticum aestivum</name>
    <name type="common">Wheat</name>
    <dbReference type="NCBI Taxonomy" id="4565"/>
    <lineage>
        <taxon>Eukaryota</taxon>
        <taxon>Viridiplantae</taxon>
        <taxon>Streptophyta</taxon>
        <taxon>Embryophyta</taxon>
        <taxon>Tracheophyta</taxon>
        <taxon>Spermatophyta</taxon>
        <taxon>Magnoliopsida</taxon>
        <taxon>Liliopsida</taxon>
        <taxon>Poales</taxon>
        <taxon>Poaceae</taxon>
        <taxon>BOP clade</taxon>
        <taxon>Pooideae</taxon>
        <taxon>Triticodae</taxon>
        <taxon>Triticeae</taxon>
        <taxon>Triticinae</taxon>
        <taxon>Triticum</taxon>
    </lineage>
</organism>
<keyword evidence="7" id="KW-0677">Repeat</keyword>
<dbReference type="InterPro" id="IPR013210">
    <property type="entry name" value="LRR_N_plant-typ"/>
</dbReference>
<dbReference type="Gramene" id="TraesMAC2B03G01046750.1">
    <property type="protein sequence ID" value="TraesMAC2B03G01046750.1"/>
    <property type="gene ID" value="TraesMAC2B03G01046750"/>
</dbReference>
<dbReference type="OMA" id="HGHSFWR"/>
<keyword evidence="10" id="KW-0675">Receptor</keyword>
<evidence type="ECO:0000256" key="2">
    <source>
        <dbReference type="ARBA" id="ARBA00009592"/>
    </source>
</evidence>
<dbReference type="Gramene" id="TraesCS2B02G543400.1">
    <property type="protein sequence ID" value="TraesCS2B02G543400.1"/>
    <property type="gene ID" value="TraesCS2B02G543400"/>
</dbReference>
<dbReference type="Proteomes" id="UP000019116">
    <property type="component" value="Chromosome 2B"/>
</dbReference>
<evidence type="ECO:0000313" key="16">
    <source>
        <dbReference type="Proteomes" id="UP000019116"/>
    </source>
</evidence>
<evidence type="ECO:0000256" key="1">
    <source>
        <dbReference type="ARBA" id="ARBA00004251"/>
    </source>
</evidence>
<evidence type="ECO:0000256" key="8">
    <source>
        <dbReference type="ARBA" id="ARBA00022989"/>
    </source>
</evidence>
<dbReference type="PANTHER" id="PTHR48052:SF8">
    <property type="entry name" value="LRR RECEPTOR-LIKE SERINE_THREONINE-PROTEIN KINASE FLS2"/>
    <property type="match status" value="1"/>
</dbReference>
<dbReference type="Pfam" id="PF00560">
    <property type="entry name" value="LRR_1"/>
    <property type="match status" value="9"/>
</dbReference>
<dbReference type="SUPFAM" id="SSF52058">
    <property type="entry name" value="L domain-like"/>
    <property type="match status" value="3"/>
</dbReference>
<dbReference type="PROSITE" id="PS51450">
    <property type="entry name" value="LRR"/>
    <property type="match status" value="2"/>
</dbReference>
<feature type="signal peptide" evidence="13">
    <location>
        <begin position="1"/>
        <end position="27"/>
    </location>
</feature>
<dbReference type="InterPro" id="IPR003591">
    <property type="entry name" value="Leu-rich_rpt_typical-subtyp"/>
</dbReference>
<evidence type="ECO:0000256" key="12">
    <source>
        <dbReference type="SAM" id="Phobius"/>
    </source>
</evidence>
<keyword evidence="11" id="KW-0325">Glycoprotein</keyword>
<dbReference type="FunFam" id="3.80.10.10:FF:000095">
    <property type="entry name" value="LRR receptor-like serine/threonine-protein kinase GSO1"/>
    <property type="match status" value="2"/>
</dbReference>
<reference evidence="15" key="1">
    <citation type="submission" date="2018-08" db="EMBL/GenBank/DDBJ databases">
        <authorList>
            <person name="Rossello M."/>
        </authorList>
    </citation>
    <scope>NUCLEOTIDE SEQUENCE [LARGE SCALE GENOMIC DNA]</scope>
    <source>
        <strain evidence="15">cv. Chinese Spring</strain>
    </source>
</reference>
<keyword evidence="6 13" id="KW-0732">Signal</keyword>
<evidence type="ECO:0000256" key="3">
    <source>
        <dbReference type="ARBA" id="ARBA00022475"/>
    </source>
</evidence>
<dbReference type="PANTHER" id="PTHR48052">
    <property type="entry name" value="UNNAMED PRODUCT"/>
    <property type="match status" value="1"/>
</dbReference>
<keyword evidence="9 12" id="KW-0472">Membrane</keyword>
<accession>A0A3B6CHA2</accession>
<dbReference type="SMR" id="A0A3B6CHA2"/>
<evidence type="ECO:0000259" key="14">
    <source>
        <dbReference type="Pfam" id="PF08263"/>
    </source>
</evidence>
<evidence type="ECO:0000256" key="7">
    <source>
        <dbReference type="ARBA" id="ARBA00022737"/>
    </source>
</evidence>
<evidence type="ECO:0000256" key="4">
    <source>
        <dbReference type="ARBA" id="ARBA00022614"/>
    </source>
</evidence>
<keyword evidence="8 12" id="KW-1133">Transmembrane helix</keyword>
<name>A0A3B6CHA2_WHEAT</name>
<feature type="domain" description="Leucine-rich repeat-containing N-terminal plant-type" evidence="14">
    <location>
        <begin position="31"/>
        <end position="71"/>
    </location>
</feature>
<keyword evidence="16" id="KW-1185">Reference proteome</keyword>
<feature type="transmembrane region" description="Helical" evidence="12">
    <location>
        <begin position="969"/>
        <end position="992"/>
    </location>
</feature>
<keyword evidence="5 12" id="KW-0812">Transmembrane</keyword>
<evidence type="ECO:0000256" key="13">
    <source>
        <dbReference type="SAM" id="SignalP"/>
    </source>
</evidence>
<dbReference type="Gramene" id="TraesCS2B03G1365500.1">
    <property type="protein sequence ID" value="TraesCS2B03G1365500.1.CDS"/>
    <property type="gene ID" value="TraesCS2B03G1365500"/>
</dbReference>
<dbReference type="PRINTS" id="PR00019">
    <property type="entry name" value="LEURICHRPT"/>
</dbReference>
<keyword evidence="3" id="KW-1003">Cell membrane</keyword>
<dbReference type="Pfam" id="PF13855">
    <property type="entry name" value="LRR_8"/>
    <property type="match status" value="1"/>
</dbReference>
<dbReference type="Gene3D" id="3.80.10.10">
    <property type="entry name" value="Ribonuclease Inhibitor"/>
    <property type="match status" value="5"/>
</dbReference>
<dbReference type="GO" id="GO:0005886">
    <property type="term" value="C:plasma membrane"/>
    <property type="evidence" value="ECO:0007669"/>
    <property type="project" value="UniProtKB-SubCell"/>
</dbReference>
<dbReference type="InterPro" id="IPR032675">
    <property type="entry name" value="LRR_dom_sf"/>
</dbReference>
<proteinExistence type="inferred from homology"/>
<evidence type="ECO:0000256" key="6">
    <source>
        <dbReference type="ARBA" id="ARBA00022729"/>
    </source>
</evidence>
<comment type="similarity">
    <text evidence="2">Belongs to the RLP family.</text>
</comment>
<evidence type="ECO:0000256" key="9">
    <source>
        <dbReference type="ARBA" id="ARBA00023136"/>
    </source>
</evidence>
<dbReference type="SMART" id="SM00369">
    <property type="entry name" value="LRR_TYP"/>
    <property type="match status" value="9"/>
</dbReference>
<evidence type="ECO:0000256" key="10">
    <source>
        <dbReference type="ARBA" id="ARBA00023170"/>
    </source>
</evidence>